<evidence type="ECO:0000313" key="2">
    <source>
        <dbReference type="EMBL" id="PSN71011.1"/>
    </source>
</evidence>
<accession>A0A2T2P006</accession>
<name>A0A2T2P006_CORCC</name>
<proteinExistence type="predicted"/>
<dbReference type="AlphaFoldDB" id="A0A2T2P006"/>
<reference evidence="2 3" key="1">
    <citation type="journal article" date="2018" name="Front. Microbiol.">
        <title>Genome-Wide Analysis of Corynespora cassiicola Leaf Fall Disease Putative Effectors.</title>
        <authorList>
            <person name="Lopez D."/>
            <person name="Ribeiro S."/>
            <person name="Label P."/>
            <person name="Fumanal B."/>
            <person name="Venisse J.S."/>
            <person name="Kohler A."/>
            <person name="de Oliveira R.R."/>
            <person name="Labutti K."/>
            <person name="Lipzen A."/>
            <person name="Lail K."/>
            <person name="Bauer D."/>
            <person name="Ohm R.A."/>
            <person name="Barry K.W."/>
            <person name="Spatafora J."/>
            <person name="Grigoriev I.V."/>
            <person name="Martin F.M."/>
            <person name="Pujade-Renaud V."/>
        </authorList>
    </citation>
    <scope>NUCLEOTIDE SEQUENCE [LARGE SCALE GENOMIC DNA]</scope>
    <source>
        <strain evidence="2 3">Philippines</strain>
    </source>
</reference>
<sequence length="263" mass="30323">MRKNIRRPLELTLDIKSEVSDEAEEIKEGRSDDEYITDSEILTDNHYANDPNYIDDEIGWSASEDESQGEKESKDGANEEEDDEDLEEEISEDGQMRNKIEPRIRNKMAKLVIHLISTGSKNPVKFLLAKPTKYLDIFLNLFAFALQYGMSQLRQDVMNCLQRLEIWNSVIGYPRETIYLDLKILGRAYDVLPEHPTFLRYLINEIALNVAACTSLYTMQENLRSLPHDPEGAWDQCMKDEATDSTFFASFFRAYLGEAENLA</sequence>
<evidence type="ECO:0000313" key="3">
    <source>
        <dbReference type="Proteomes" id="UP000240883"/>
    </source>
</evidence>
<feature type="compositionally biased region" description="Acidic residues" evidence="1">
    <location>
        <begin position="53"/>
        <end position="67"/>
    </location>
</feature>
<feature type="compositionally biased region" description="Basic and acidic residues" evidence="1">
    <location>
        <begin position="68"/>
        <end position="77"/>
    </location>
</feature>
<feature type="region of interest" description="Disordered" evidence="1">
    <location>
        <begin position="20"/>
        <end position="99"/>
    </location>
</feature>
<protein>
    <submittedName>
        <fullName evidence="2">Uncharacterized protein</fullName>
    </submittedName>
</protein>
<dbReference type="Proteomes" id="UP000240883">
    <property type="component" value="Unassembled WGS sequence"/>
</dbReference>
<gene>
    <name evidence="2" type="ORF">BS50DRAFT_631048</name>
</gene>
<keyword evidence="3" id="KW-1185">Reference proteome</keyword>
<organism evidence="2 3">
    <name type="scientific">Corynespora cassiicola Philippines</name>
    <dbReference type="NCBI Taxonomy" id="1448308"/>
    <lineage>
        <taxon>Eukaryota</taxon>
        <taxon>Fungi</taxon>
        <taxon>Dikarya</taxon>
        <taxon>Ascomycota</taxon>
        <taxon>Pezizomycotina</taxon>
        <taxon>Dothideomycetes</taxon>
        <taxon>Pleosporomycetidae</taxon>
        <taxon>Pleosporales</taxon>
        <taxon>Corynesporascaceae</taxon>
        <taxon>Corynespora</taxon>
    </lineage>
</organism>
<feature type="compositionally biased region" description="Acidic residues" evidence="1">
    <location>
        <begin position="78"/>
        <end position="92"/>
    </location>
</feature>
<dbReference type="EMBL" id="KZ678131">
    <property type="protein sequence ID" value="PSN71011.1"/>
    <property type="molecule type" value="Genomic_DNA"/>
</dbReference>
<evidence type="ECO:0000256" key="1">
    <source>
        <dbReference type="SAM" id="MobiDB-lite"/>
    </source>
</evidence>